<reference evidence="10 11" key="1">
    <citation type="journal article" date="2019" name="Nat. Microbiol.">
        <title>Mediterranean grassland soil C-N compound turnover is dependent on rainfall and depth, and is mediated by genomically divergent microorganisms.</title>
        <authorList>
            <person name="Diamond S."/>
            <person name="Andeer P.F."/>
            <person name="Li Z."/>
            <person name="Crits-Christoph A."/>
            <person name="Burstein D."/>
            <person name="Anantharaman K."/>
            <person name="Lane K.R."/>
            <person name="Thomas B.C."/>
            <person name="Pan C."/>
            <person name="Northen T.R."/>
            <person name="Banfield J.F."/>
        </authorList>
    </citation>
    <scope>NUCLEOTIDE SEQUENCE [LARGE SCALE GENOMIC DNA]</scope>
    <source>
        <strain evidence="10">NP_3</strain>
    </source>
</reference>
<proteinExistence type="inferred from homology"/>
<keyword evidence="3" id="KW-1003">Cell membrane</keyword>
<feature type="transmembrane region" description="Helical" evidence="7">
    <location>
        <begin position="104"/>
        <end position="133"/>
    </location>
</feature>
<feature type="transmembrane region" description="Helical" evidence="7">
    <location>
        <begin position="309"/>
        <end position="327"/>
    </location>
</feature>
<protein>
    <submittedName>
        <fullName evidence="10">Sugar ABC transporter permease</fullName>
    </submittedName>
</protein>
<evidence type="ECO:0000256" key="1">
    <source>
        <dbReference type="ARBA" id="ARBA00004651"/>
    </source>
</evidence>
<keyword evidence="2 7" id="KW-0813">Transport</keyword>
<evidence type="ECO:0000256" key="2">
    <source>
        <dbReference type="ARBA" id="ARBA00022448"/>
    </source>
</evidence>
<feature type="transmembrane region" description="Helical" evidence="7">
    <location>
        <begin position="247"/>
        <end position="267"/>
    </location>
</feature>
<comment type="subcellular location">
    <subcellularLocation>
        <location evidence="1 7">Cell membrane</location>
        <topology evidence="1 7">Multi-pass membrane protein</topology>
    </subcellularLocation>
</comment>
<dbReference type="CDD" id="cd06261">
    <property type="entry name" value="TM_PBP2"/>
    <property type="match status" value="1"/>
</dbReference>
<evidence type="ECO:0000256" key="3">
    <source>
        <dbReference type="ARBA" id="ARBA00022475"/>
    </source>
</evidence>
<evidence type="ECO:0000313" key="11">
    <source>
        <dbReference type="Proteomes" id="UP000318509"/>
    </source>
</evidence>
<feature type="transmembrane region" description="Helical" evidence="7">
    <location>
        <begin position="195"/>
        <end position="216"/>
    </location>
</feature>
<keyword evidence="5 7" id="KW-1133">Transmembrane helix</keyword>
<dbReference type="GO" id="GO:0005886">
    <property type="term" value="C:plasma membrane"/>
    <property type="evidence" value="ECO:0007669"/>
    <property type="project" value="UniProtKB-SubCell"/>
</dbReference>
<evidence type="ECO:0000256" key="7">
    <source>
        <dbReference type="RuleBase" id="RU363032"/>
    </source>
</evidence>
<dbReference type="AlphaFoldDB" id="A0A537K1H7"/>
<feature type="transmembrane region" description="Helical" evidence="7">
    <location>
        <begin position="172"/>
        <end position="189"/>
    </location>
</feature>
<keyword evidence="4 7" id="KW-0812">Transmembrane</keyword>
<evidence type="ECO:0000256" key="4">
    <source>
        <dbReference type="ARBA" id="ARBA00022692"/>
    </source>
</evidence>
<dbReference type="Gene3D" id="1.10.3720.10">
    <property type="entry name" value="MetI-like"/>
    <property type="match status" value="1"/>
</dbReference>
<feature type="region of interest" description="Disordered" evidence="8">
    <location>
        <begin position="1"/>
        <end position="26"/>
    </location>
</feature>
<evidence type="ECO:0000313" key="10">
    <source>
        <dbReference type="EMBL" id="TMI89346.1"/>
    </source>
</evidence>
<comment type="similarity">
    <text evidence="7">Belongs to the binding-protein-dependent transport system permease family.</text>
</comment>
<evidence type="ECO:0000259" key="9">
    <source>
        <dbReference type="PROSITE" id="PS50928"/>
    </source>
</evidence>
<organism evidence="10 11">
    <name type="scientific">Candidatus Segetimicrobium genomatis</name>
    <dbReference type="NCBI Taxonomy" id="2569760"/>
    <lineage>
        <taxon>Bacteria</taxon>
        <taxon>Bacillati</taxon>
        <taxon>Candidatus Sysuimicrobiota</taxon>
        <taxon>Candidatus Sysuimicrobiia</taxon>
        <taxon>Candidatus Sysuimicrobiales</taxon>
        <taxon>Candidatus Segetimicrobiaceae</taxon>
        <taxon>Candidatus Segetimicrobium</taxon>
    </lineage>
</organism>
<comment type="caution">
    <text evidence="10">The sequence shown here is derived from an EMBL/GenBank/DDBJ whole genome shotgun (WGS) entry which is preliminary data.</text>
</comment>
<dbReference type="SUPFAM" id="SSF161098">
    <property type="entry name" value="MetI-like"/>
    <property type="match status" value="1"/>
</dbReference>
<gene>
    <name evidence="10" type="ORF">E6H00_10140</name>
</gene>
<keyword evidence="6 7" id="KW-0472">Membrane</keyword>
<evidence type="ECO:0000256" key="6">
    <source>
        <dbReference type="ARBA" id="ARBA00023136"/>
    </source>
</evidence>
<feature type="domain" description="ABC transmembrane type-1" evidence="9">
    <location>
        <begin position="108"/>
        <end position="323"/>
    </location>
</feature>
<dbReference type="InterPro" id="IPR000515">
    <property type="entry name" value="MetI-like"/>
</dbReference>
<sequence length="332" mass="37021">MGSTASNGSKPRPLGRAQRKWRWPPPRVTAGHTPLLLGASRSTLARYGFCYLMLAFPALLFIVFRIVPIAETLRLSVLNWDLISATKPFVGLDNFRALLQDPNFLLALSNTTTFAAVTVTASVLLALLVALPLARRVRWEGLYQLFYFLPFVAPTVPEAVAWKWICDTRNGLLNYLLSLVGVGPVPWLIEPRATLWAVMIMSVWKTLGYNMVLFIVGLRAIPAEYTEAGLIDGAAGWRLFRHITLPLLMPTVLLITVISTISAYNVFTQVYVLASDIQGSPAGLARVLIYDIFENAFRFYRMGYASAEATIFFVIVLCLTLAQFRVLRSQTE</sequence>
<evidence type="ECO:0000256" key="5">
    <source>
        <dbReference type="ARBA" id="ARBA00022989"/>
    </source>
</evidence>
<dbReference type="EMBL" id="VBAK01000125">
    <property type="protein sequence ID" value="TMI89346.1"/>
    <property type="molecule type" value="Genomic_DNA"/>
</dbReference>
<dbReference type="InterPro" id="IPR051393">
    <property type="entry name" value="ABC_transporter_permease"/>
</dbReference>
<accession>A0A537K1H7</accession>
<dbReference type="Pfam" id="PF00528">
    <property type="entry name" value="BPD_transp_1"/>
    <property type="match status" value="1"/>
</dbReference>
<dbReference type="InterPro" id="IPR035906">
    <property type="entry name" value="MetI-like_sf"/>
</dbReference>
<dbReference type="PANTHER" id="PTHR30193">
    <property type="entry name" value="ABC TRANSPORTER PERMEASE PROTEIN"/>
    <property type="match status" value="1"/>
</dbReference>
<dbReference type="Proteomes" id="UP000318509">
    <property type="component" value="Unassembled WGS sequence"/>
</dbReference>
<dbReference type="PROSITE" id="PS50928">
    <property type="entry name" value="ABC_TM1"/>
    <property type="match status" value="1"/>
</dbReference>
<dbReference type="PANTHER" id="PTHR30193:SF37">
    <property type="entry name" value="INNER MEMBRANE ABC TRANSPORTER PERMEASE PROTEIN YCJO"/>
    <property type="match status" value="1"/>
</dbReference>
<evidence type="ECO:0000256" key="8">
    <source>
        <dbReference type="SAM" id="MobiDB-lite"/>
    </source>
</evidence>
<name>A0A537K1H7_9BACT</name>
<dbReference type="GO" id="GO:0055085">
    <property type="term" value="P:transmembrane transport"/>
    <property type="evidence" value="ECO:0007669"/>
    <property type="project" value="InterPro"/>
</dbReference>
<feature type="transmembrane region" description="Helical" evidence="7">
    <location>
        <begin position="44"/>
        <end position="67"/>
    </location>
</feature>